<dbReference type="PANTHER" id="PTHR31595">
    <property type="entry name" value="LONG-CHAIN-ALCOHOL O-FATTY-ACYLTRANSFERASE 3-RELATED"/>
    <property type="match status" value="1"/>
</dbReference>
<evidence type="ECO:0000256" key="6">
    <source>
        <dbReference type="ARBA" id="ARBA00022989"/>
    </source>
</evidence>
<evidence type="ECO:0000256" key="7">
    <source>
        <dbReference type="ARBA" id="ARBA00023136"/>
    </source>
</evidence>
<evidence type="ECO:0000256" key="1">
    <source>
        <dbReference type="ARBA" id="ARBA00004141"/>
    </source>
</evidence>
<evidence type="ECO:0000313" key="11">
    <source>
        <dbReference type="EMBL" id="KAF6138780.1"/>
    </source>
</evidence>
<reference evidence="11 12" key="1">
    <citation type="journal article" date="2020" name="IScience">
        <title>Genome Sequencing of the Endangered Kingdonia uniflora (Circaeasteraceae, Ranunculales) Reveals Potential Mechanisms of Evolutionary Specialization.</title>
        <authorList>
            <person name="Sun Y."/>
            <person name="Deng T."/>
            <person name="Zhang A."/>
            <person name="Moore M.J."/>
            <person name="Landis J.B."/>
            <person name="Lin N."/>
            <person name="Zhang H."/>
            <person name="Zhang X."/>
            <person name="Huang J."/>
            <person name="Zhang X."/>
            <person name="Sun H."/>
            <person name="Wang H."/>
        </authorList>
    </citation>
    <scope>NUCLEOTIDE SEQUENCE [LARGE SCALE GENOMIC DNA]</scope>
    <source>
        <strain evidence="11">TB1705</strain>
        <tissue evidence="11">Leaf</tissue>
    </source>
</reference>
<dbReference type="GO" id="GO:0008374">
    <property type="term" value="F:O-acyltransferase activity"/>
    <property type="evidence" value="ECO:0007669"/>
    <property type="project" value="InterPro"/>
</dbReference>
<evidence type="ECO:0000256" key="4">
    <source>
        <dbReference type="ARBA" id="ARBA00022679"/>
    </source>
</evidence>
<dbReference type="Proteomes" id="UP000541444">
    <property type="component" value="Unassembled WGS sequence"/>
</dbReference>
<feature type="transmembrane region" description="Helical" evidence="9">
    <location>
        <begin position="151"/>
        <end position="168"/>
    </location>
</feature>
<protein>
    <recommendedName>
        <fullName evidence="10">Wax synthase domain-containing protein</fullName>
    </recommendedName>
</protein>
<dbReference type="OrthoDB" id="1077582at2759"/>
<accession>A0A7J7L895</accession>
<organism evidence="11 12">
    <name type="scientific">Kingdonia uniflora</name>
    <dbReference type="NCBI Taxonomy" id="39325"/>
    <lineage>
        <taxon>Eukaryota</taxon>
        <taxon>Viridiplantae</taxon>
        <taxon>Streptophyta</taxon>
        <taxon>Embryophyta</taxon>
        <taxon>Tracheophyta</taxon>
        <taxon>Spermatophyta</taxon>
        <taxon>Magnoliopsida</taxon>
        <taxon>Ranunculales</taxon>
        <taxon>Circaeasteraceae</taxon>
        <taxon>Kingdonia</taxon>
    </lineage>
</organism>
<feature type="transmembrane region" description="Helical" evidence="9">
    <location>
        <begin position="12"/>
        <end position="30"/>
    </location>
</feature>
<dbReference type="PANTHER" id="PTHR31595:SF57">
    <property type="entry name" value="OS04G0481900 PROTEIN"/>
    <property type="match status" value="1"/>
</dbReference>
<dbReference type="AlphaFoldDB" id="A0A7J7L895"/>
<comment type="caution">
    <text evidence="11">The sequence shown here is derived from an EMBL/GenBank/DDBJ whole genome shotgun (WGS) entry which is preliminary data.</text>
</comment>
<keyword evidence="12" id="KW-1185">Reference proteome</keyword>
<dbReference type="GO" id="GO:0016020">
    <property type="term" value="C:membrane"/>
    <property type="evidence" value="ECO:0007669"/>
    <property type="project" value="UniProtKB-SubCell"/>
</dbReference>
<keyword evidence="8" id="KW-0012">Acyltransferase</keyword>
<feature type="transmembrane region" description="Helical" evidence="9">
    <location>
        <begin position="260"/>
        <end position="280"/>
    </location>
</feature>
<keyword evidence="4" id="KW-0808">Transferase</keyword>
<keyword evidence="5 9" id="KW-0812">Transmembrane</keyword>
<evidence type="ECO:0000256" key="8">
    <source>
        <dbReference type="ARBA" id="ARBA00023315"/>
    </source>
</evidence>
<dbReference type="InterPro" id="IPR044851">
    <property type="entry name" value="Wax_synthase"/>
</dbReference>
<dbReference type="Pfam" id="PF13813">
    <property type="entry name" value="MBOAT_2"/>
    <property type="match status" value="1"/>
</dbReference>
<keyword evidence="6 9" id="KW-1133">Transmembrane helix</keyword>
<gene>
    <name evidence="11" type="ORF">GIB67_039119</name>
</gene>
<evidence type="ECO:0000313" key="12">
    <source>
        <dbReference type="Proteomes" id="UP000541444"/>
    </source>
</evidence>
<feature type="transmembrane region" description="Helical" evidence="9">
    <location>
        <begin position="36"/>
        <end position="53"/>
    </location>
</feature>
<feature type="transmembrane region" description="Helical" evidence="9">
    <location>
        <begin position="292"/>
        <end position="312"/>
    </location>
</feature>
<comment type="similarity">
    <text evidence="3">Belongs to the wax synthase family.</text>
</comment>
<dbReference type="InterPro" id="IPR032805">
    <property type="entry name" value="Wax_synthase_dom"/>
</dbReference>
<evidence type="ECO:0000259" key="10">
    <source>
        <dbReference type="Pfam" id="PF13813"/>
    </source>
</evidence>
<dbReference type="EMBL" id="JACGCM010002552">
    <property type="protein sequence ID" value="KAF6138780.1"/>
    <property type="molecule type" value="Genomic_DNA"/>
</dbReference>
<evidence type="ECO:0000256" key="9">
    <source>
        <dbReference type="SAM" id="Phobius"/>
    </source>
</evidence>
<feature type="transmembrane region" description="Helical" evidence="9">
    <location>
        <begin position="233"/>
        <end position="254"/>
    </location>
</feature>
<keyword evidence="7 9" id="KW-0472">Membrane</keyword>
<comment type="pathway">
    <text evidence="2">Secondary metabolite biosynthesis.</text>
</comment>
<name>A0A7J7L895_9MAGN</name>
<feature type="domain" description="Wax synthase" evidence="10">
    <location>
        <begin position="182"/>
        <end position="268"/>
    </location>
</feature>
<dbReference type="GO" id="GO:0006629">
    <property type="term" value="P:lipid metabolic process"/>
    <property type="evidence" value="ECO:0007669"/>
    <property type="project" value="InterPro"/>
</dbReference>
<evidence type="ECO:0000256" key="2">
    <source>
        <dbReference type="ARBA" id="ARBA00005179"/>
    </source>
</evidence>
<feature type="transmembrane region" description="Helical" evidence="9">
    <location>
        <begin position="123"/>
        <end position="139"/>
    </location>
</feature>
<proteinExistence type="inferred from homology"/>
<evidence type="ECO:0000256" key="5">
    <source>
        <dbReference type="ARBA" id="ARBA00022692"/>
    </source>
</evidence>
<feature type="transmembrane region" description="Helical" evidence="9">
    <location>
        <begin position="60"/>
        <end position="79"/>
    </location>
</feature>
<comment type="subcellular location">
    <subcellularLocation>
        <location evidence="1">Membrane</location>
        <topology evidence="1">Multi-pass membrane protein</topology>
    </subcellularLocation>
</comment>
<evidence type="ECO:0000256" key="3">
    <source>
        <dbReference type="ARBA" id="ARBA00007282"/>
    </source>
</evidence>
<sequence>MGEELKNLAKVWFIVFASLCYVYFIVSKISKHRLRLLSLAPIVALFTILPLYISSIHLCGLTAFFVTWLCSFKLLLFAFNQGPLSSSPLPSLLHFISIACLPIKLQSQTSSNQITQKGLKSPLNYAIKALLLAIVIHIYDYKPYLHQDAILALYCCHMYFSAEILLAMSTAPARAVFGFEIEPHFNEPYLSTSLQDFWGKRWNLMVPSILRPTVYNPIRYISNGILGKQCAQLLGVVGTFVVSGLMHELIYFYFTRVKPTWEVTWFFVLQGFCLALEIVVKKAVSDKWRLHRVVSGVLTIGFVVITGFWLFFPQLNMETGLEAKKIKFTVEDDKEWGDENGDEFEEESYLFDSVCAICDDGGEILWYVSWFASVCHYLDSENVALLDVSVHDMKIGRMVQIVEN</sequence>